<dbReference type="AlphaFoldDB" id="A0A941EMK7"/>
<evidence type="ECO:0000256" key="1">
    <source>
        <dbReference type="ARBA" id="ARBA00007401"/>
    </source>
</evidence>
<dbReference type="PANTHER" id="PTHR42732">
    <property type="entry name" value="BETA-GALACTOSIDASE"/>
    <property type="match status" value="1"/>
</dbReference>
<evidence type="ECO:0000256" key="2">
    <source>
        <dbReference type="ARBA" id="ARBA00022801"/>
    </source>
</evidence>
<dbReference type="InterPro" id="IPR036156">
    <property type="entry name" value="Beta-gal/glucu_dom_sf"/>
</dbReference>
<dbReference type="GO" id="GO:0005975">
    <property type="term" value="P:carbohydrate metabolic process"/>
    <property type="evidence" value="ECO:0007669"/>
    <property type="project" value="InterPro"/>
</dbReference>
<accession>A0A941EMK7</accession>
<dbReference type="InterPro" id="IPR006102">
    <property type="entry name" value="Ig-like_GH2"/>
</dbReference>
<name>A0A941EMK7_9ACTN</name>
<organism evidence="9 10">
    <name type="scientific">Actinospica durhamensis</name>
    <dbReference type="NCBI Taxonomy" id="1508375"/>
    <lineage>
        <taxon>Bacteria</taxon>
        <taxon>Bacillati</taxon>
        <taxon>Actinomycetota</taxon>
        <taxon>Actinomycetes</taxon>
        <taxon>Catenulisporales</taxon>
        <taxon>Actinospicaceae</taxon>
        <taxon>Actinospica</taxon>
    </lineage>
</organism>
<feature type="domain" description="DUF4982" evidence="7">
    <location>
        <begin position="655"/>
        <end position="713"/>
    </location>
</feature>
<feature type="domain" description="Glycoside hydrolase family 2" evidence="8">
    <location>
        <begin position="727"/>
        <end position="825"/>
    </location>
</feature>
<keyword evidence="10" id="KW-1185">Reference proteome</keyword>
<dbReference type="InterPro" id="IPR006103">
    <property type="entry name" value="Glyco_hydro_2_cat"/>
</dbReference>
<dbReference type="SUPFAM" id="SSF49303">
    <property type="entry name" value="beta-Galactosidase/glucuronidase domain"/>
    <property type="match status" value="1"/>
</dbReference>
<dbReference type="Gene3D" id="3.20.20.80">
    <property type="entry name" value="Glycosidases"/>
    <property type="match status" value="1"/>
</dbReference>
<dbReference type="InterPro" id="IPR008979">
    <property type="entry name" value="Galactose-bd-like_sf"/>
</dbReference>
<evidence type="ECO:0000256" key="3">
    <source>
        <dbReference type="ARBA" id="ARBA00023295"/>
    </source>
</evidence>
<dbReference type="SUPFAM" id="SSF51445">
    <property type="entry name" value="(Trans)glycosidases"/>
    <property type="match status" value="1"/>
</dbReference>
<dbReference type="InterPro" id="IPR040605">
    <property type="entry name" value="Glyco_hydro2_dom5"/>
</dbReference>
<evidence type="ECO:0000256" key="4">
    <source>
        <dbReference type="SAM" id="MobiDB-lite"/>
    </source>
</evidence>
<dbReference type="EMBL" id="JAGSOG010000039">
    <property type="protein sequence ID" value="MBR7833770.1"/>
    <property type="molecule type" value="Genomic_DNA"/>
</dbReference>
<dbReference type="Pfam" id="PF00703">
    <property type="entry name" value="Glyco_hydro_2"/>
    <property type="match status" value="1"/>
</dbReference>
<dbReference type="Proteomes" id="UP000675781">
    <property type="component" value="Unassembled WGS sequence"/>
</dbReference>
<feature type="domain" description="Glycoside hydrolase family 2 immunoglobulin-like beta-sandwich" evidence="5">
    <location>
        <begin position="168"/>
        <end position="269"/>
    </location>
</feature>
<dbReference type="InterPro" id="IPR013783">
    <property type="entry name" value="Ig-like_fold"/>
</dbReference>
<evidence type="ECO:0000259" key="6">
    <source>
        <dbReference type="Pfam" id="PF02836"/>
    </source>
</evidence>
<dbReference type="Gene3D" id="2.60.120.260">
    <property type="entry name" value="Galactose-binding domain-like"/>
    <property type="match status" value="1"/>
</dbReference>
<dbReference type="InterPro" id="IPR032311">
    <property type="entry name" value="DUF4982"/>
</dbReference>
<keyword evidence="3" id="KW-0326">Glycosidase</keyword>
<feature type="domain" description="Glycoside hydrolase family 2 catalytic" evidence="6">
    <location>
        <begin position="279"/>
        <end position="430"/>
    </location>
</feature>
<dbReference type="PRINTS" id="PR00132">
    <property type="entry name" value="GLHYDRLASE2"/>
</dbReference>
<dbReference type="SUPFAM" id="SSF49785">
    <property type="entry name" value="Galactose-binding domain-like"/>
    <property type="match status" value="1"/>
</dbReference>
<dbReference type="Pfam" id="PF02836">
    <property type="entry name" value="Glyco_hydro_2_C"/>
    <property type="match status" value="1"/>
</dbReference>
<evidence type="ECO:0000259" key="7">
    <source>
        <dbReference type="Pfam" id="PF16355"/>
    </source>
</evidence>
<dbReference type="Pfam" id="PF16355">
    <property type="entry name" value="DUF4982"/>
    <property type="match status" value="1"/>
</dbReference>
<comment type="caution">
    <text evidence="9">The sequence shown here is derived from an EMBL/GenBank/DDBJ whole genome shotgun (WGS) entry which is preliminary data.</text>
</comment>
<evidence type="ECO:0000313" key="10">
    <source>
        <dbReference type="Proteomes" id="UP000675781"/>
    </source>
</evidence>
<dbReference type="RefSeq" id="WP_212528291.1">
    <property type="nucleotide sequence ID" value="NZ_JAGSOG010000039.1"/>
</dbReference>
<feature type="region of interest" description="Disordered" evidence="4">
    <location>
        <begin position="451"/>
        <end position="473"/>
    </location>
</feature>
<dbReference type="GO" id="GO:0004553">
    <property type="term" value="F:hydrolase activity, hydrolyzing O-glycosyl compounds"/>
    <property type="evidence" value="ECO:0007669"/>
    <property type="project" value="InterPro"/>
</dbReference>
<comment type="similarity">
    <text evidence="1">Belongs to the glycosyl hydrolase 2 family.</text>
</comment>
<dbReference type="InterPro" id="IPR017853">
    <property type="entry name" value="GH"/>
</dbReference>
<dbReference type="PANTHER" id="PTHR42732:SF1">
    <property type="entry name" value="BETA-MANNOSIDASE"/>
    <property type="match status" value="1"/>
</dbReference>
<reference evidence="9" key="1">
    <citation type="submission" date="2021-04" db="EMBL/GenBank/DDBJ databases">
        <title>Genome based classification of Actinospica acidithermotolerans sp. nov., an actinobacterium isolated from an Indonesian hot spring.</title>
        <authorList>
            <person name="Kusuma A.B."/>
            <person name="Putra K.E."/>
            <person name="Nafisah S."/>
            <person name="Loh J."/>
            <person name="Nouioui I."/>
            <person name="Goodfellow M."/>
        </authorList>
    </citation>
    <scope>NUCLEOTIDE SEQUENCE</scope>
    <source>
        <strain evidence="9">CSCA 57</strain>
    </source>
</reference>
<proteinExistence type="inferred from homology"/>
<protein>
    <submittedName>
        <fullName evidence="9">DUF4982 domain-containing protein</fullName>
    </submittedName>
</protein>
<keyword evidence="2" id="KW-0378">Hydrolase</keyword>
<sequence length="834" mass="91294">MIRTSFNDRWRTRPKVNPFAELSGTVVPFEPVTLPHDAMIGQQRIAPDGEPTMEGGAGGYFPGGVFEYRKSFFVPEDLRGKRVLFEFEGIYRDAVVHVNGAFVGQRPYGYSGFTVTADPYLRYGQDNEIRVESRAHQDARWYTGAGIYRDTWMLVGDLVRIAADGVTVTTPDIEADRAVVEITTRVENDSIAIRTVRLATEVHGPDGAPVASDTATVTVLPGEPATVRQRLYISAPALWDTDNPHLYRAVLSLDEDGRIDDAEATFGIRRLQLDPQHGLRINGRTVKLRGACVHHDNGVLGAATYAAAEERRVRLLKDAGFNAIRMSHHPMSVPMLEACDRLGVLVVDEAFDMWTSAKSGFDYSLDFPEWWERDIEAMVAKDRNHPSVLMYSIGNEIPEAGSPAGAAWGRRLAEKVRALDPTRYVTNAVNNMLAVIAELGSLRAGAEQAAEATEAKNGAENASENGAEDGKGINTLMADAGDAMNAIAASELVTHRTAESYSVLDVAGMNYSDSRYELDRELFPNRVILGTETFPTRIGRYWPLVERHGHLLGDFTWAGWDYLGEAGLGRPQYADDETTRPTTAGPYPHLLADCGDIDITGERRPASYYREIVFGLRENPYIAVRRPHTYGKRFIGSPWAWHDAIASWTWPGSEGAPVTVEVYSAAEEVELLLNGRSLGRRPAGQEHLFRTEFDTVYEPGELLAVSYRNGQETGRELLASASGPAELALTPDRVEVQDRHGELVFLSLTLTDAQGVRHVGADCTVTLEVTGDGVLVGFGSANPAPEEGFSTAEQLTYDGRALAVLRPTGPGKIRVAAVAPDCEPVHAVITVITA</sequence>
<dbReference type="InterPro" id="IPR006101">
    <property type="entry name" value="Glyco_hydro_2"/>
</dbReference>
<dbReference type="Pfam" id="PF18565">
    <property type="entry name" value="Glyco_hydro2_C5"/>
    <property type="match status" value="1"/>
</dbReference>
<evidence type="ECO:0000259" key="5">
    <source>
        <dbReference type="Pfam" id="PF00703"/>
    </source>
</evidence>
<evidence type="ECO:0000259" key="8">
    <source>
        <dbReference type="Pfam" id="PF18565"/>
    </source>
</evidence>
<evidence type="ECO:0000313" key="9">
    <source>
        <dbReference type="EMBL" id="MBR7833770.1"/>
    </source>
</evidence>
<dbReference type="Gene3D" id="2.60.40.10">
    <property type="entry name" value="Immunoglobulins"/>
    <property type="match status" value="3"/>
</dbReference>
<gene>
    <name evidence="9" type="ORF">KDL01_10870</name>
</gene>
<dbReference type="InterPro" id="IPR051913">
    <property type="entry name" value="GH2_Domain-Containing"/>
</dbReference>